<evidence type="ECO:0000313" key="2">
    <source>
        <dbReference type="EnsemblPlants" id="TuG1812G0700004144.01.T01"/>
    </source>
</evidence>
<protein>
    <submittedName>
        <fullName evidence="2">Uncharacterized protein</fullName>
    </submittedName>
</protein>
<reference evidence="2" key="3">
    <citation type="submission" date="2022-06" db="UniProtKB">
        <authorList>
            <consortium name="EnsemblPlants"/>
        </authorList>
    </citation>
    <scope>IDENTIFICATION</scope>
</reference>
<evidence type="ECO:0000256" key="1">
    <source>
        <dbReference type="SAM" id="MobiDB-lite"/>
    </source>
</evidence>
<reference evidence="3" key="1">
    <citation type="journal article" date="2013" name="Nature">
        <title>Draft genome of the wheat A-genome progenitor Triticum urartu.</title>
        <authorList>
            <person name="Ling H.Q."/>
            <person name="Zhao S."/>
            <person name="Liu D."/>
            <person name="Wang J."/>
            <person name="Sun H."/>
            <person name="Zhang C."/>
            <person name="Fan H."/>
            <person name="Li D."/>
            <person name="Dong L."/>
            <person name="Tao Y."/>
            <person name="Gao C."/>
            <person name="Wu H."/>
            <person name="Li Y."/>
            <person name="Cui Y."/>
            <person name="Guo X."/>
            <person name="Zheng S."/>
            <person name="Wang B."/>
            <person name="Yu K."/>
            <person name="Liang Q."/>
            <person name="Yang W."/>
            <person name="Lou X."/>
            <person name="Chen J."/>
            <person name="Feng M."/>
            <person name="Jian J."/>
            <person name="Zhang X."/>
            <person name="Luo G."/>
            <person name="Jiang Y."/>
            <person name="Liu J."/>
            <person name="Wang Z."/>
            <person name="Sha Y."/>
            <person name="Zhang B."/>
            <person name="Wu H."/>
            <person name="Tang D."/>
            <person name="Shen Q."/>
            <person name="Xue P."/>
            <person name="Zou S."/>
            <person name="Wang X."/>
            <person name="Liu X."/>
            <person name="Wang F."/>
            <person name="Yang Y."/>
            <person name="An X."/>
            <person name="Dong Z."/>
            <person name="Zhang K."/>
            <person name="Zhang X."/>
            <person name="Luo M.C."/>
            <person name="Dvorak J."/>
            <person name="Tong Y."/>
            <person name="Wang J."/>
            <person name="Yang H."/>
            <person name="Li Z."/>
            <person name="Wang D."/>
            <person name="Zhang A."/>
            <person name="Wang J."/>
        </authorList>
    </citation>
    <scope>NUCLEOTIDE SEQUENCE</scope>
    <source>
        <strain evidence="3">cv. G1812</strain>
    </source>
</reference>
<dbReference type="EnsemblPlants" id="TuG1812G0700004144.01.T01">
    <property type="protein sequence ID" value="TuG1812G0700004144.01.T01"/>
    <property type="gene ID" value="TuG1812G0700004144.01"/>
</dbReference>
<feature type="region of interest" description="Disordered" evidence="1">
    <location>
        <begin position="1"/>
        <end position="28"/>
    </location>
</feature>
<keyword evidence="3" id="KW-1185">Reference proteome</keyword>
<dbReference type="Proteomes" id="UP000015106">
    <property type="component" value="Chromosome 7"/>
</dbReference>
<sequence length="274" mass="29915">PSSPPSRRHHAREERLARSLLPPPCSTSSFPRFSLSCPTPIFPSQPDPHSSLPPRAAHLLALARPARETSPTTASLLAPRSHRRLARGAAHCSASTPGAYPAPPDPVLPCTCARGHGFLVPVHGGLAGAQPLDLRHPLLPLRRPGAPSRRAQSPRAFPVSLCRSPPPSCPCCRRPEAPCDVLCWTVKICKIDYMDAKTIPGPPSIFSVIFLPSTTMTRQVPLPSSPETPSTPTHEDAKSVSGFIKYRYRWLERLRNVYHYRPPAKTPWKSSSLS</sequence>
<proteinExistence type="predicted"/>
<evidence type="ECO:0000313" key="3">
    <source>
        <dbReference type="Proteomes" id="UP000015106"/>
    </source>
</evidence>
<reference evidence="2" key="2">
    <citation type="submission" date="2018-03" db="EMBL/GenBank/DDBJ databases">
        <title>The Triticum urartu genome reveals the dynamic nature of wheat genome evolution.</title>
        <authorList>
            <person name="Ling H."/>
            <person name="Ma B."/>
            <person name="Shi X."/>
            <person name="Liu H."/>
            <person name="Dong L."/>
            <person name="Sun H."/>
            <person name="Cao Y."/>
            <person name="Gao Q."/>
            <person name="Zheng S."/>
            <person name="Li Y."/>
            <person name="Yu Y."/>
            <person name="Du H."/>
            <person name="Qi M."/>
            <person name="Li Y."/>
            <person name="Yu H."/>
            <person name="Cui Y."/>
            <person name="Wang N."/>
            <person name="Chen C."/>
            <person name="Wu H."/>
            <person name="Zhao Y."/>
            <person name="Zhang J."/>
            <person name="Li Y."/>
            <person name="Zhou W."/>
            <person name="Zhang B."/>
            <person name="Hu W."/>
            <person name="Eijk M."/>
            <person name="Tang J."/>
            <person name="Witsenboer H."/>
            <person name="Zhao S."/>
            <person name="Li Z."/>
            <person name="Zhang A."/>
            <person name="Wang D."/>
            <person name="Liang C."/>
        </authorList>
    </citation>
    <scope>NUCLEOTIDE SEQUENCE [LARGE SCALE GENOMIC DNA]</scope>
    <source>
        <strain evidence="2">cv. G1812</strain>
    </source>
</reference>
<dbReference type="AlphaFoldDB" id="A0A8R7V5N9"/>
<feature type="compositionally biased region" description="Basic residues" evidence="1">
    <location>
        <begin position="1"/>
        <end position="10"/>
    </location>
</feature>
<name>A0A8R7V5N9_TRIUA</name>
<accession>A0A8R7V5N9</accession>
<dbReference type="Gramene" id="TuG1812G0700004144.01.T01">
    <property type="protein sequence ID" value="TuG1812G0700004144.01.T01"/>
    <property type="gene ID" value="TuG1812G0700004144.01"/>
</dbReference>
<organism evidence="2 3">
    <name type="scientific">Triticum urartu</name>
    <name type="common">Red wild einkorn</name>
    <name type="synonym">Crithodium urartu</name>
    <dbReference type="NCBI Taxonomy" id="4572"/>
    <lineage>
        <taxon>Eukaryota</taxon>
        <taxon>Viridiplantae</taxon>
        <taxon>Streptophyta</taxon>
        <taxon>Embryophyta</taxon>
        <taxon>Tracheophyta</taxon>
        <taxon>Spermatophyta</taxon>
        <taxon>Magnoliopsida</taxon>
        <taxon>Liliopsida</taxon>
        <taxon>Poales</taxon>
        <taxon>Poaceae</taxon>
        <taxon>BOP clade</taxon>
        <taxon>Pooideae</taxon>
        <taxon>Triticodae</taxon>
        <taxon>Triticeae</taxon>
        <taxon>Triticinae</taxon>
        <taxon>Triticum</taxon>
    </lineage>
</organism>